<dbReference type="EMBL" id="HBEK01009307">
    <property type="protein sequence ID" value="CAD8395168.1"/>
    <property type="molecule type" value="Transcribed_RNA"/>
</dbReference>
<dbReference type="AlphaFoldDB" id="A0A7S0G3I8"/>
<dbReference type="GO" id="GO:0006511">
    <property type="term" value="P:ubiquitin-dependent protein catabolic process"/>
    <property type="evidence" value="ECO:0007669"/>
    <property type="project" value="TreeGrafter"/>
</dbReference>
<proteinExistence type="predicted"/>
<protein>
    <recommendedName>
        <fullName evidence="6">RING-type domain-containing protein</fullName>
    </recommendedName>
</protein>
<reference evidence="7" key="1">
    <citation type="submission" date="2021-01" db="EMBL/GenBank/DDBJ databases">
        <authorList>
            <person name="Corre E."/>
            <person name="Pelletier E."/>
            <person name="Niang G."/>
            <person name="Scheremetjew M."/>
            <person name="Finn R."/>
            <person name="Kale V."/>
            <person name="Holt S."/>
            <person name="Cochrane G."/>
            <person name="Meng A."/>
            <person name="Brown T."/>
            <person name="Cohen L."/>
        </authorList>
    </citation>
    <scope>NUCLEOTIDE SEQUENCE</scope>
    <source>
        <strain evidence="7">UTEX LB 2760</strain>
    </source>
</reference>
<dbReference type="PANTHER" id="PTHR45931:SF3">
    <property type="entry name" value="RING ZINC FINGER-CONTAINING PROTEIN"/>
    <property type="match status" value="1"/>
</dbReference>
<evidence type="ECO:0000256" key="3">
    <source>
        <dbReference type="ARBA" id="ARBA00022833"/>
    </source>
</evidence>
<name>A0A7S0G3I8_9RHOD</name>
<accession>A0A7S0G3I8</accession>
<dbReference type="SUPFAM" id="SSF57850">
    <property type="entry name" value="RING/U-box"/>
    <property type="match status" value="1"/>
</dbReference>
<dbReference type="Gene3D" id="3.30.40.10">
    <property type="entry name" value="Zinc/RING finger domain, C3HC4 (zinc finger)"/>
    <property type="match status" value="1"/>
</dbReference>
<evidence type="ECO:0000259" key="6">
    <source>
        <dbReference type="PROSITE" id="PS50089"/>
    </source>
</evidence>
<dbReference type="InterPro" id="IPR001841">
    <property type="entry name" value="Znf_RING"/>
</dbReference>
<evidence type="ECO:0000256" key="1">
    <source>
        <dbReference type="ARBA" id="ARBA00022723"/>
    </source>
</evidence>
<evidence type="ECO:0000256" key="5">
    <source>
        <dbReference type="SAM" id="MobiDB-lite"/>
    </source>
</evidence>
<dbReference type="InterPro" id="IPR013083">
    <property type="entry name" value="Znf_RING/FYVE/PHD"/>
</dbReference>
<dbReference type="PROSITE" id="PS50089">
    <property type="entry name" value="ZF_RING_2"/>
    <property type="match status" value="1"/>
</dbReference>
<dbReference type="Pfam" id="PF13639">
    <property type="entry name" value="zf-RING_2"/>
    <property type="match status" value="1"/>
</dbReference>
<keyword evidence="2 4" id="KW-0863">Zinc-finger</keyword>
<gene>
    <name evidence="7" type="ORF">RMAR0315_LOCUS5154</name>
</gene>
<dbReference type="GO" id="GO:0061630">
    <property type="term" value="F:ubiquitin protein ligase activity"/>
    <property type="evidence" value="ECO:0007669"/>
    <property type="project" value="TreeGrafter"/>
</dbReference>
<evidence type="ECO:0000256" key="2">
    <source>
        <dbReference type="ARBA" id="ARBA00022771"/>
    </source>
</evidence>
<feature type="domain" description="RING-type" evidence="6">
    <location>
        <begin position="25"/>
        <end position="66"/>
    </location>
</feature>
<dbReference type="GO" id="GO:0005634">
    <property type="term" value="C:nucleus"/>
    <property type="evidence" value="ECO:0007669"/>
    <property type="project" value="TreeGrafter"/>
</dbReference>
<evidence type="ECO:0000256" key="4">
    <source>
        <dbReference type="PROSITE-ProRule" id="PRU00175"/>
    </source>
</evidence>
<organism evidence="7">
    <name type="scientific">Rhodosorus marinus</name>
    <dbReference type="NCBI Taxonomy" id="101924"/>
    <lineage>
        <taxon>Eukaryota</taxon>
        <taxon>Rhodophyta</taxon>
        <taxon>Stylonematophyceae</taxon>
        <taxon>Stylonematales</taxon>
        <taxon>Stylonemataceae</taxon>
        <taxon>Rhodosorus</taxon>
    </lineage>
</organism>
<dbReference type="InterPro" id="IPR051834">
    <property type="entry name" value="RING_finger_E3_ligase"/>
</dbReference>
<evidence type="ECO:0000313" key="7">
    <source>
        <dbReference type="EMBL" id="CAD8395168.1"/>
    </source>
</evidence>
<dbReference type="PANTHER" id="PTHR45931">
    <property type="entry name" value="SI:CH211-59O9.10"/>
    <property type="match status" value="1"/>
</dbReference>
<sequence>MMPAYAYPGDADLGEMEAQSCDEQCTVCLCEYENGELVRRLPCNHMYHKNCLDKWMVKYANCPTCRSPVQEEEEEKKRFWVRVMSRFRRRSEHVDDFENQDSSDGELDIDQAGLQESIISDMDSAGRADHAWNATVTASSQR</sequence>
<dbReference type="SMART" id="SM00184">
    <property type="entry name" value="RING"/>
    <property type="match status" value="1"/>
</dbReference>
<dbReference type="GO" id="GO:0008270">
    <property type="term" value="F:zinc ion binding"/>
    <property type="evidence" value="ECO:0007669"/>
    <property type="project" value="UniProtKB-KW"/>
</dbReference>
<feature type="compositionally biased region" description="Acidic residues" evidence="5">
    <location>
        <begin position="95"/>
        <end position="109"/>
    </location>
</feature>
<keyword evidence="1" id="KW-0479">Metal-binding</keyword>
<feature type="region of interest" description="Disordered" evidence="5">
    <location>
        <begin position="91"/>
        <end position="114"/>
    </location>
</feature>
<keyword evidence="3" id="KW-0862">Zinc</keyword>